<comment type="caution">
    <text evidence="2">The sequence shown here is derived from an EMBL/GenBank/DDBJ whole genome shotgun (WGS) entry which is preliminary data.</text>
</comment>
<proteinExistence type="predicted"/>
<gene>
    <name evidence="2" type="ORF">PanWU01x14_310920</name>
</gene>
<dbReference type="AlphaFoldDB" id="A0A2P5AQ62"/>
<sequence length="85" mass="9471">MDSKSSISSSLIVATSRDSSDKNRSNMRNFKSMVSSPGFGVLEEMHGCFAHWQPVLKKGLVKADHDVVGELFTFARYEILLFLST</sequence>
<evidence type="ECO:0000256" key="1">
    <source>
        <dbReference type="SAM" id="MobiDB-lite"/>
    </source>
</evidence>
<keyword evidence="3" id="KW-1185">Reference proteome</keyword>
<evidence type="ECO:0000313" key="3">
    <source>
        <dbReference type="Proteomes" id="UP000237105"/>
    </source>
</evidence>
<feature type="compositionally biased region" description="Low complexity" evidence="1">
    <location>
        <begin position="1"/>
        <end position="10"/>
    </location>
</feature>
<dbReference type="OrthoDB" id="10334418at2759"/>
<name>A0A2P5AQ62_PARAD</name>
<accession>A0A2P5AQ62</accession>
<organism evidence="2 3">
    <name type="scientific">Parasponia andersonii</name>
    <name type="common">Sponia andersonii</name>
    <dbReference type="NCBI Taxonomy" id="3476"/>
    <lineage>
        <taxon>Eukaryota</taxon>
        <taxon>Viridiplantae</taxon>
        <taxon>Streptophyta</taxon>
        <taxon>Embryophyta</taxon>
        <taxon>Tracheophyta</taxon>
        <taxon>Spermatophyta</taxon>
        <taxon>Magnoliopsida</taxon>
        <taxon>eudicotyledons</taxon>
        <taxon>Gunneridae</taxon>
        <taxon>Pentapetalae</taxon>
        <taxon>rosids</taxon>
        <taxon>fabids</taxon>
        <taxon>Rosales</taxon>
        <taxon>Cannabaceae</taxon>
        <taxon>Parasponia</taxon>
    </lineage>
</organism>
<evidence type="ECO:0000313" key="2">
    <source>
        <dbReference type="EMBL" id="PON38694.1"/>
    </source>
</evidence>
<dbReference type="Proteomes" id="UP000237105">
    <property type="component" value="Unassembled WGS sequence"/>
</dbReference>
<reference evidence="3" key="1">
    <citation type="submission" date="2016-06" db="EMBL/GenBank/DDBJ databases">
        <title>Parallel loss of symbiosis genes in relatives of nitrogen-fixing non-legume Parasponia.</title>
        <authorList>
            <person name="Van Velzen R."/>
            <person name="Holmer R."/>
            <person name="Bu F."/>
            <person name="Rutten L."/>
            <person name="Van Zeijl A."/>
            <person name="Liu W."/>
            <person name="Santuari L."/>
            <person name="Cao Q."/>
            <person name="Sharma T."/>
            <person name="Shen D."/>
            <person name="Roswanjaya Y."/>
            <person name="Wardhani T."/>
            <person name="Kalhor M.S."/>
            <person name="Jansen J."/>
            <person name="Van den Hoogen J."/>
            <person name="Gungor B."/>
            <person name="Hartog M."/>
            <person name="Hontelez J."/>
            <person name="Verver J."/>
            <person name="Yang W.-C."/>
            <person name="Schijlen E."/>
            <person name="Repin R."/>
            <person name="Schilthuizen M."/>
            <person name="Schranz E."/>
            <person name="Heidstra R."/>
            <person name="Miyata K."/>
            <person name="Fedorova E."/>
            <person name="Kohlen W."/>
            <person name="Bisseling T."/>
            <person name="Smit S."/>
            <person name="Geurts R."/>
        </authorList>
    </citation>
    <scope>NUCLEOTIDE SEQUENCE [LARGE SCALE GENOMIC DNA]</scope>
    <source>
        <strain evidence="3">cv. WU1-14</strain>
    </source>
</reference>
<protein>
    <submittedName>
        <fullName evidence="2">Uncharacterized protein</fullName>
    </submittedName>
</protein>
<feature type="region of interest" description="Disordered" evidence="1">
    <location>
        <begin position="1"/>
        <end position="29"/>
    </location>
</feature>
<dbReference type="EMBL" id="JXTB01000488">
    <property type="protein sequence ID" value="PON38694.1"/>
    <property type="molecule type" value="Genomic_DNA"/>
</dbReference>